<gene>
    <name evidence="1" type="ORF">AOXY_G37333</name>
</gene>
<name>A0AAD8FQK9_ACIOX</name>
<sequence>MQRFTDCRNLLRSTRCRGSQTAGSCSDPHDAEVHRLHDPALIHMMQRFTCCRILLRSTRCRGSQTAGTCSDPHDAEVHRLQDPASIQSICYYSISKPCAS</sequence>
<keyword evidence="2" id="KW-1185">Reference proteome</keyword>
<evidence type="ECO:0000313" key="2">
    <source>
        <dbReference type="Proteomes" id="UP001230051"/>
    </source>
</evidence>
<dbReference type="AlphaFoldDB" id="A0AAD8FQK9"/>
<protein>
    <submittedName>
        <fullName evidence="1">Uncharacterized protein</fullName>
    </submittedName>
</protein>
<organism evidence="1 2">
    <name type="scientific">Acipenser oxyrinchus oxyrinchus</name>
    <dbReference type="NCBI Taxonomy" id="40147"/>
    <lineage>
        <taxon>Eukaryota</taxon>
        <taxon>Metazoa</taxon>
        <taxon>Chordata</taxon>
        <taxon>Craniata</taxon>
        <taxon>Vertebrata</taxon>
        <taxon>Euteleostomi</taxon>
        <taxon>Actinopterygii</taxon>
        <taxon>Chondrostei</taxon>
        <taxon>Acipenseriformes</taxon>
        <taxon>Acipenseridae</taxon>
        <taxon>Acipenser</taxon>
    </lineage>
</organism>
<dbReference type="Proteomes" id="UP001230051">
    <property type="component" value="Unassembled WGS sequence"/>
</dbReference>
<reference evidence="1" key="1">
    <citation type="submission" date="2022-02" db="EMBL/GenBank/DDBJ databases">
        <title>Atlantic sturgeon de novo genome assembly.</title>
        <authorList>
            <person name="Stock M."/>
            <person name="Klopp C."/>
            <person name="Guiguen Y."/>
            <person name="Cabau C."/>
            <person name="Parinello H."/>
            <person name="Santidrian Yebra-Pimentel E."/>
            <person name="Kuhl H."/>
            <person name="Dirks R.P."/>
            <person name="Guessner J."/>
            <person name="Wuertz S."/>
            <person name="Du K."/>
            <person name="Schartl M."/>
        </authorList>
    </citation>
    <scope>NUCLEOTIDE SEQUENCE</scope>
    <source>
        <strain evidence="1">STURGEONOMICS-FGT-2020</strain>
        <tissue evidence="1">Whole blood</tissue>
    </source>
</reference>
<evidence type="ECO:0000313" key="1">
    <source>
        <dbReference type="EMBL" id="KAK1140556.1"/>
    </source>
</evidence>
<proteinExistence type="predicted"/>
<dbReference type="EMBL" id="JAGXEW010000370">
    <property type="protein sequence ID" value="KAK1140556.1"/>
    <property type="molecule type" value="Genomic_DNA"/>
</dbReference>
<comment type="caution">
    <text evidence="1">The sequence shown here is derived from an EMBL/GenBank/DDBJ whole genome shotgun (WGS) entry which is preliminary data.</text>
</comment>
<accession>A0AAD8FQK9</accession>